<dbReference type="GO" id="GO:0005524">
    <property type="term" value="F:ATP binding"/>
    <property type="evidence" value="ECO:0007669"/>
    <property type="project" value="UniProtKB-KW"/>
</dbReference>
<evidence type="ECO:0000256" key="2">
    <source>
        <dbReference type="ARBA" id="ARBA00022741"/>
    </source>
</evidence>
<dbReference type="InterPro" id="IPR024185">
    <property type="entry name" value="FTHF_cligase-like_sf"/>
</dbReference>
<evidence type="ECO:0000313" key="7">
    <source>
        <dbReference type="Proteomes" id="UP000249354"/>
    </source>
</evidence>
<dbReference type="GO" id="GO:0009396">
    <property type="term" value="P:folic acid-containing compound biosynthetic process"/>
    <property type="evidence" value="ECO:0007669"/>
    <property type="project" value="TreeGrafter"/>
</dbReference>
<gene>
    <name evidence="6" type="ORF">DCF25_13000</name>
</gene>
<dbReference type="AlphaFoldDB" id="A0A2W4UGK2"/>
<dbReference type="SUPFAM" id="SSF100950">
    <property type="entry name" value="NagB/RpiA/CoA transferase-like"/>
    <property type="match status" value="1"/>
</dbReference>
<evidence type="ECO:0000256" key="3">
    <source>
        <dbReference type="ARBA" id="ARBA00022840"/>
    </source>
</evidence>
<dbReference type="NCBIfam" id="TIGR02727">
    <property type="entry name" value="MTHFS_bact"/>
    <property type="match status" value="1"/>
</dbReference>
<proteinExistence type="inferred from homology"/>
<dbReference type="PANTHER" id="PTHR23407:SF1">
    <property type="entry name" value="5-FORMYLTETRAHYDROFOLATE CYCLO-LIGASE"/>
    <property type="match status" value="1"/>
</dbReference>
<keyword evidence="2 4" id="KW-0547">Nucleotide-binding</keyword>
<organism evidence="6 7">
    <name type="scientific">Leptolyngbya foveolarum</name>
    <dbReference type="NCBI Taxonomy" id="47253"/>
    <lineage>
        <taxon>Bacteria</taxon>
        <taxon>Bacillati</taxon>
        <taxon>Cyanobacteriota</taxon>
        <taxon>Cyanophyceae</taxon>
        <taxon>Leptolyngbyales</taxon>
        <taxon>Leptolyngbyaceae</taxon>
        <taxon>Leptolyngbya group</taxon>
        <taxon>Leptolyngbya</taxon>
    </lineage>
</organism>
<dbReference type="PIRSF" id="PIRSF006806">
    <property type="entry name" value="FTHF_cligase"/>
    <property type="match status" value="1"/>
</dbReference>
<feature type="binding site" evidence="4">
    <location>
        <begin position="12"/>
        <end position="16"/>
    </location>
    <ligand>
        <name>ATP</name>
        <dbReference type="ChEBI" id="CHEBI:30616"/>
    </ligand>
</feature>
<name>A0A2W4UGK2_9CYAN</name>
<dbReference type="PANTHER" id="PTHR23407">
    <property type="entry name" value="ATPASE INHIBITOR/5-FORMYLTETRAHYDROFOLATE CYCLO-LIGASE"/>
    <property type="match status" value="1"/>
</dbReference>
<dbReference type="Gene3D" id="3.40.50.10420">
    <property type="entry name" value="NagB/RpiA/CoA transferase-like"/>
    <property type="match status" value="1"/>
</dbReference>
<dbReference type="GO" id="GO:0030272">
    <property type="term" value="F:5-formyltetrahydrofolate cyclo-ligase activity"/>
    <property type="evidence" value="ECO:0007669"/>
    <property type="project" value="UniProtKB-EC"/>
</dbReference>
<comment type="cofactor">
    <cofactor evidence="5">
        <name>Mg(2+)</name>
        <dbReference type="ChEBI" id="CHEBI:18420"/>
    </cofactor>
</comment>
<comment type="similarity">
    <text evidence="1 5">Belongs to the 5-formyltetrahydrofolate cyclo-ligase family.</text>
</comment>
<keyword evidence="5" id="KW-0479">Metal-binding</keyword>
<reference evidence="7" key="1">
    <citation type="submission" date="2018-04" db="EMBL/GenBank/DDBJ databases">
        <authorList>
            <person name="Cornet L."/>
        </authorList>
    </citation>
    <scope>NUCLEOTIDE SEQUENCE [LARGE SCALE GENOMIC DNA]</scope>
</reference>
<sequence length="197" mass="22461">MTSPPFDLQDQKEAQRRKLLKARQAIPTRIRQAKSNSICQHLQNWQPFARSRLTLAYHSFRSEPDLSPLFRQRRVWGFPRCEGKALKWHRWFPASPWTFHTGTHGLTEPDPASPAVEPYQVDLILVPCLACDISGSRLGYGSGFYDRMLADPLWAKKTTIGIVFKFARLPQIPKADWDIPLSGICTESGLFLSNPKA</sequence>
<evidence type="ECO:0000256" key="1">
    <source>
        <dbReference type="ARBA" id="ARBA00010638"/>
    </source>
</evidence>
<reference evidence="6 7" key="2">
    <citation type="submission" date="2018-06" db="EMBL/GenBank/DDBJ databases">
        <title>Metagenomic assembly of (sub)arctic Cyanobacteria and their associated microbiome from non-axenic cultures.</title>
        <authorList>
            <person name="Baurain D."/>
        </authorList>
    </citation>
    <scope>NUCLEOTIDE SEQUENCE [LARGE SCALE GENOMIC DNA]</scope>
    <source>
        <strain evidence="6">ULC129bin1</strain>
    </source>
</reference>
<feature type="binding site" evidence="4">
    <location>
        <begin position="137"/>
        <end position="145"/>
    </location>
    <ligand>
        <name>ATP</name>
        <dbReference type="ChEBI" id="CHEBI:30616"/>
    </ligand>
</feature>
<dbReference type="Pfam" id="PF01812">
    <property type="entry name" value="5-FTHF_cyc-lig"/>
    <property type="match status" value="1"/>
</dbReference>
<comment type="catalytic activity">
    <reaction evidence="5">
        <text>(6S)-5-formyl-5,6,7,8-tetrahydrofolate + ATP = (6R)-5,10-methenyltetrahydrofolate + ADP + phosphate</text>
        <dbReference type="Rhea" id="RHEA:10488"/>
        <dbReference type="ChEBI" id="CHEBI:30616"/>
        <dbReference type="ChEBI" id="CHEBI:43474"/>
        <dbReference type="ChEBI" id="CHEBI:57455"/>
        <dbReference type="ChEBI" id="CHEBI:57457"/>
        <dbReference type="ChEBI" id="CHEBI:456216"/>
        <dbReference type="EC" id="6.3.3.2"/>
    </reaction>
</comment>
<evidence type="ECO:0000313" key="6">
    <source>
        <dbReference type="EMBL" id="PZO15919.1"/>
    </source>
</evidence>
<dbReference type="EC" id="6.3.3.2" evidence="5"/>
<dbReference type="InterPro" id="IPR002698">
    <property type="entry name" value="FTHF_cligase"/>
</dbReference>
<evidence type="ECO:0000256" key="4">
    <source>
        <dbReference type="PIRSR" id="PIRSR006806-1"/>
    </source>
</evidence>
<dbReference type="GO" id="GO:0035999">
    <property type="term" value="P:tetrahydrofolate interconversion"/>
    <property type="evidence" value="ECO:0007669"/>
    <property type="project" value="TreeGrafter"/>
</dbReference>
<dbReference type="EMBL" id="QBMC01000086">
    <property type="protein sequence ID" value="PZO15919.1"/>
    <property type="molecule type" value="Genomic_DNA"/>
</dbReference>
<feature type="binding site" evidence="4">
    <location>
        <position position="63"/>
    </location>
    <ligand>
        <name>substrate</name>
    </ligand>
</feature>
<protein>
    <recommendedName>
        <fullName evidence="5">5-formyltetrahydrofolate cyclo-ligase</fullName>
        <ecNumber evidence="5">6.3.3.2</ecNumber>
    </recommendedName>
</protein>
<evidence type="ECO:0000256" key="5">
    <source>
        <dbReference type="RuleBase" id="RU361279"/>
    </source>
</evidence>
<keyword evidence="6" id="KW-0436">Ligase</keyword>
<dbReference type="Proteomes" id="UP000249354">
    <property type="component" value="Unassembled WGS sequence"/>
</dbReference>
<dbReference type="GO" id="GO:0046872">
    <property type="term" value="F:metal ion binding"/>
    <property type="evidence" value="ECO:0007669"/>
    <property type="project" value="UniProtKB-KW"/>
</dbReference>
<accession>A0A2W4UGK2</accession>
<keyword evidence="3 4" id="KW-0067">ATP-binding</keyword>
<keyword evidence="5" id="KW-0460">Magnesium</keyword>
<comment type="caution">
    <text evidence="6">The sequence shown here is derived from an EMBL/GenBank/DDBJ whole genome shotgun (WGS) entry which is preliminary data.</text>
</comment>
<dbReference type="InterPro" id="IPR037171">
    <property type="entry name" value="NagB/RpiA_transferase-like"/>
</dbReference>